<accession>A0AAE0TU18</accession>
<keyword evidence="2" id="KW-1133">Transmembrane helix</keyword>
<sequence>MSYRIQNGRTLTKIHTQLSVIPSHLNNTTAAAKGARRKYRAVLRYIVCFFCCFHILTPAHRFRMARRKVKPTRSVKSISLRQVRFETSRSMQSTSAKAQGRDQPGKGRMVARPEQTYYHAYLVYMPTFLLPGRHCTEDRYRFIARWQITSSHNLYWSNCPTAQRAESSRSSSLSYQPQRELQAKLGIEGLLGLGSTAEGNGCQCDALPQLSKAARGSSPYPASSTKPASPA</sequence>
<name>A0AAE0TU18_9PEZI</name>
<evidence type="ECO:0000313" key="4">
    <source>
        <dbReference type="Proteomes" id="UP001287356"/>
    </source>
</evidence>
<protein>
    <submittedName>
        <fullName evidence="3">Uncharacterized protein</fullName>
    </submittedName>
</protein>
<dbReference type="Proteomes" id="UP001287356">
    <property type="component" value="Unassembled WGS sequence"/>
</dbReference>
<keyword evidence="2" id="KW-0812">Transmembrane</keyword>
<dbReference type="EMBL" id="JAULSN010000002">
    <property type="protein sequence ID" value="KAK3380020.1"/>
    <property type="molecule type" value="Genomic_DNA"/>
</dbReference>
<feature type="compositionally biased region" description="Polar residues" evidence="1">
    <location>
        <begin position="88"/>
        <end position="97"/>
    </location>
</feature>
<feature type="region of interest" description="Disordered" evidence="1">
    <location>
        <begin position="87"/>
        <end position="108"/>
    </location>
</feature>
<keyword evidence="2" id="KW-0472">Membrane</keyword>
<organism evidence="3 4">
    <name type="scientific">Lasiosphaeria ovina</name>
    <dbReference type="NCBI Taxonomy" id="92902"/>
    <lineage>
        <taxon>Eukaryota</taxon>
        <taxon>Fungi</taxon>
        <taxon>Dikarya</taxon>
        <taxon>Ascomycota</taxon>
        <taxon>Pezizomycotina</taxon>
        <taxon>Sordariomycetes</taxon>
        <taxon>Sordariomycetidae</taxon>
        <taxon>Sordariales</taxon>
        <taxon>Lasiosphaeriaceae</taxon>
        <taxon>Lasiosphaeria</taxon>
    </lineage>
</organism>
<reference evidence="3" key="1">
    <citation type="journal article" date="2023" name="Mol. Phylogenet. Evol.">
        <title>Genome-scale phylogeny and comparative genomics of the fungal order Sordariales.</title>
        <authorList>
            <person name="Hensen N."/>
            <person name="Bonometti L."/>
            <person name="Westerberg I."/>
            <person name="Brannstrom I.O."/>
            <person name="Guillou S."/>
            <person name="Cros-Aarteil S."/>
            <person name="Calhoun S."/>
            <person name="Haridas S."/>
            <person name="Kuo A."/>
            <person name="Mondo S."/>
            <person name="Pangilinan J."/>
            <person name="Riley R."/>
            <person name="LaButti K."/>
            <person name="Andreopoulos B."/>
            <person name="Lipzen A."/>
            <person name="Chen C."/>
            <person name="Yan M."/>
            <person name="Daum C."/>
            <person name="Ng V."/>
            <person name="Clum A."/>
            <person name="Steindorff A."/>
            <person name="Ohm R.A."/>
            <person name="Martin F."/>
            <person name="Silar P."/>
            <person name="Natvig D.O."/>
            <person name="Lalanne C."/>
            <person name="Gautier V."/>
            <person name="Ament-Velasquez S.L."/>
            <person name="Kruys A."/>
            <person name="Hutchinson M.I."/>
            <person name="Powell A.J."/>
            <person name="Barry K."/>
            <person name="Miller A.N."/>
            <person name="Grigoriev I.V."/>
            <person name="Debuchy R."/>
            <person name="Gladieux P."/>
            <person name="Hiltunen Thoren M."/>
            <person name="Johannesson H."/>
        </authorList>
    </citation>
    <scope>NUCLEOTIDE SEQUENCE</scope>
    <source>
        <strain evidence="3">CBS 958.72</strain>
    </source>
</reference>
<reference evidence="3" key="2">
    <citation type="submission" date="2023-06" db="EMBL/GenBank/DDBJ databases">
        <authorList>
            <consortium name="Lawrence Berkeley National Laboratory"/>
            <person name="Haridas S."/>
            <person name="Hensen N."/>
            <person name="Bonometti L."/>
            <person name="Westerberg I."/>
            <person name="Brannstrom I.O."/>
            <person name="Guillou S."/>
            <person name="Cros-Aarteil S."/>
            <person name="Calhoun S."/>
            <person name="Kuo A."/>
            <person name="Mondo S."/>
            <person name="Pangilinan J."/>
            <person name="Riley R."/>
            <person name="Labutti K."/>
            <person name="Andreopoulos B."/>
            <person name="Lipzen A."/>
            <person name="Chen C."/>
            <person name="Yanf M."/>
            <person name="Daum C."/>
            <person name="Ng V."/>
            <person name="Clum A."/>
            <person name="Steindorff A."/>
            <person name="Ohm R."/>
            <person name="Martin F."/>
            <person name="Silar P."/>
            <person name="Natvig D."/>
            <person name="Lalanne C."/>
            <person name="Gautier V."/>
            <person name="Ament-Velasquez S.L."/>
            <person name="Kruys A."/>
            <person name="Hutchinson M.I."/>
            <person name="Powell A.J."/>
            <person name="Barry K."/>
            <person name="Miller A.N."/>
            <person name="Grigoriev I.V."/>
            <person name="Debuchy R."/>
            <person name="Gladieux P."/>
            <person name="Thoren M.H."/>
            <person name="Johannesson H."/>
        </authorList>
    </citation>
    <scope>NUCLEOTIDE SEQUENCE</scope>
    <source>
        <strain evidence="3">CBS 958.72</strain>
    </source>
</reference>
<evidence type="ECO:0000313" key="3">
    <source>
        <dbReference type="EMBL" id="KAK3380020.1"/>
    </source>
</evidence>
<keyword evidence="4" id="KW-1185">Reference proteome</keyword>
<comment type="caution">
    <text evidence="3">The sequence shown here is derived from an EMBL/GenBank/DDBJ whole genome shotgun (WGS) entry which is preliminary data.</text>
</comment>
<gene>
    <name evidence="3" type="ORF">B0T24DRAFT_178818</name>
</gene>
<dbReference type="AlphaFoldDB" id="A0AAE0TU18"/>
<evidence type="ECO:0000256" key="1">
    <source>
        <dbReference type="SAM" id="MobiDB-lite"/>
    </source>
</evidence>
<proteinExistence type="predicted"/>
<evidence type="ECO:0000256" key="2">
    <source>
        <dbReference type="SAM" id="Phobius"/>
    </source>
</evidence>
<feature type="transmembrane region" description="Helical" evidence="2">
    <location>
        <begin position="42"/>
        <end position="60"/>
    </location>
</feature>